<reference evidence="2 3" key="1">
    <citation type="journal article" date="2024" name="G3 (Bethesda)">
        <title>Genome assembly of Hibiscus sabdariffa L. provides insights into metabolisms of medicinal natural products.</title>
        <authorList>
            <person name="Kim T."/>
        </authorList>
    </citation>
    <scope>NUCLEOTIDE SEQUENCE [LARGE SCALE GENOMIC DNA]</scope>
    <source>
        <strain evidence="2">TK-2024</strain>
        <tissue evidence="2">Old leaves</tissue>
    </source>
</reference>
<dbReference type="EMBL" id="JBBPBM010001562">
    <property type="protein sequence ID" value="KAK8483338.1"/>
    <property type="molecule type" value="Genomic_DNA"/>
</dbReference>
<gene>
    <name evidence="2" type="ORF">V6N12_066266</name>
</gene>
<accession>A0ABR1ZRL5</accession>
<keyword evidence="1" id="KW-0812">Transmembrane</keyword>
<keyword evidence="1" id="KW-0472">Membrane</keyword>
<proteinExistence type="predicted"/>
<keyword evidence="3" id="KW-1185">Reference proteome</keyword>
<evidence type="ECO:0000313" key="3">
    <source>
        <dbReference type="Proteomes" id="UP001472677"/>
    </source>
</evidence>
<protein>
    <submittedName>
        <fullName evidence="2">Uncharacterized protein</fullName>
    </submittedName>
</protein>
<comment type="caution">
    <text evidence="2">The sequence shown here is derived from an EMBL/GenBank/DDBJ whole genome shotgun (WGS) entry which is preliminary data.</text>
</comment>
<evidence type="ECO:0000256" key="1">
    <source>
        <dbReference type="SAM" id="Phobius"/>
    </source>
</evidence>
<sequence>MGESFLVSTRHTYRGRWGGEACFAQEVELRRDLCGHVFIVAVAFSQFAIYFATLSAVKITLEVLIKTNWSEDDVVLIELESQNGVFSMADLFANLGIHRNDFSRHGGNSYCDRLTLILVFGRCN</sequence>
<organism evidence="2 3">
    <name type="scientific">Hibiscus sabdariffa</name>
    <name type="common">roselle</name>
    <dbReference type="NCBI Taxonomy" id="183260"/>
    <lineage>
        <taxon>Eukaryota</taxon>
        <taxon>Viridiplantae</taxon>
        <taxon>Streptophyta</taxon>
        <taxon>Embryophyta</taxon>
        <taxon>Tracheophyta</taxon>
        <taxon>Spermatophyta</taxon>
        <taxon>Magnoliopsida</taxon>
        <taxon>eudicotyledons</taxon>
        <taxon>Gunneridae</taxon>
        <taxon>Pentapetalae</taxon>
        <taxon>rosids</taxon>
        <taxon>malvids</taxon>
        <taxon>Malvales</taxon>
        <taxon>Malvaceae</taxon>
        <taxon>Malvoideae</taxon>
        <taxon>Hibiscus</taxon>
    </lineage>
</organism>
<feature type="transmembrane region" description="Helical" evidence="1">
    <location>
        <begin position="37"/>
        <end position="57"/>
    </location>
</feature>
<dbReference type="Proteomes" id="UP001472677">
    <property type="component" value="Unassembled WGS sequence"/>
</dbReference>
<name>A0ABR1ZRL5_9ROSI</name>
<evidence type="ECO:0000313" key="2">
    <source>
        <dbReference type="EMBL" id="KAK8483338.1"/>
    </source>
</evidence>
<keyword evidence="1" id="KW-1133">Transmembrane helix</keyword>